<dbReference type="PROSITE" id="PS50043">
    <property type="entry name" value="HTH_LUXR_2"/>
    <property type="match status" value="1"/>
</dbReference>
<sequence>MNEVWFCYTMLFILMCLFSASMSLSAYFVSHRTTYLGVMAFFLAFCLETSLIFLDEYSYLKPETLAEIVTFPFMHPWFKLAFSTLFIMSVWWVVLEYVERRTWLRIAVPCGICVLVQAVVVVAVQDSRLSQWIFYGVRDLCVASALAYGFWAYRRTGDEALRQHLLRMRKPYLVFAVMITLVFVEDSVMMYYLAPQITDLSFTYHLSERNMCENAAVVFCAALAIRSAADALSIRFHEPPTGATTKVQQRAHTQLARYADRHALTPRERDVLGLLLEGKDNQNIASALTLSLGTVKAHVHNIYHKAGVGSRQQLLQSFWKED</sequence>
<gene>
    <name evidence="4" type="ORF">GS424_013670</name>
</gene>
<evidence type="ECO:0000313" key="5">
    <source>
        <dbReference type="Proteomes" id="UP000478463"/>
    </source>
</evidence>
<dbReference type="PROSITE" id="PS00622">
    <property type="entry name" value="HTH_LUXR_1"/>
    <property type="match status" value="1"/>
</dbReference>
<dbReference type="Proteomes" id="UP000478463">
    <property type="component" value="Chromosome"/>
</dbReference>
<accession>A0A6L7IYP7</accession>
<organism evidence="4 5">
    <name type="scientific">Eggerthella guodeyinii</name>
    <dbReference type="NCBI Taxonomy" id="2690837"/>
    <lineage>
        <taxon>Bacteria</taxon>
        <taxon>Bacillati</taxon>
        <taxon>Actinomycetota</taxon>
        <taxon>Coriobacteriia</taxon>
        <taxon>Eggerthellales</taxon>
        <taxon>Eggerthellaceae</taxon>
        <taxon>Eggerthella</taxon>
    </lineage>
</organism>
<evidence type="ECO:0000256" key="3">
    <source>
        <dbReference type="ARBA" id="ARBA00023163"/>
    </source>
</evidence>
<dbReference type="InterPro" id="IPR016032">
    <property type="entry name" value="Sig_transdc_resp-reg_C-effctor"/>
</dbReference>
<dbReference type="InterPro" id="IPR000792">
    <property type="entry name" value="Tscrpt_reg_LuxR_C"/>
</dbReference>
<reference evidence="4 5" key="1">
    <citation type="submission" date="2020-10" db="EMBL/GenBank/DDBJ databases">
        <title>Eggerthella sp. nov., isolated from human feces.</title>
        <authorList>
            <person name="Yajun G."/>
        </authorList>
    </citation>
    <scope>NUCLEOTIDE SEQUENCE [LARGE SCALE GENOMIC DNA]</scope>
    <source>
        <strain evidence="4 5">HF-1101</strain>
    </source>
</reference>
<dbReference type="PANTHER" id="PTHR44688:SF16">
    <property type="entry name" value="DNA-BINDING TRANSCRIPTIONAL ACTIVATOR DEVR_DOSR"/>
    <property type="match status" value="1"/>
</dbReference>
<proteinExistence type="predicted"/>
<keyword evidence="1" id="KW-0805">Transcription regulation</keyword>
<name>A0A6L7IYP7_9ACTN</name>
<dbReference type="KEGG" id="egd:GS424_013670"/>
<dbReference type="PRINTS" id="PR00038">
    <property type="entry name" value="HTHLUXR"/>
</dbReference>
<dbReference type="Gene3D" id="1.10.10.10">
    <property type="entry name" value="Winged helix-like DNA-binding domain superfamily/Winged helix DNA-binding domain"/>
    <property type="match status" value="1"/>
</dbReference>
<dbReference type="SUPFAM" id="SSF46894">
    <property type="entry name" value="C-terminal effector domain of the bipartite response regulators"/>
    <property type="match status" value="1"/>
</dbReference>
<protein>
    <submittedName>
        <fullName evidence="4">Response regulator transcription factor</fullName>
    </submittedName>
</protein>
<dbReference type="RefSeq" id="WP_160943637.1">
    <property type="nucleotide sequence ID" value="NZ_CP063310.1"/>
</dbReference>
<dbReference type="AlphaFoldDB" id="A0A6L7IYP7"/>
<evidence type="ECO:0000256" key="2">
    <source>
        <dbReference type="ARBA" id="ARBA00023125"/>
    </source>
</evidence>
<dbReference type="SMART" id="SM00421">
    <property type="entry name" value="HTH_LUXR"/>
    <property type="match status" value="1"/>
</dbReference>
<dbReference type="PANTHER" id="PTHR44688">
    <property type="entry name" value="DNA-BINDING TRANSCRIPTIONAL ACTIVATOR DEVR_DOSR"/>
    <property type="match status" value="1"/>
</dbReference>
<evidence type="ECO:0000256" key="1">
    <source>
        <dbReference type="ARBA" id="ARBA00023015"/>
    </source>
</evidence>
<dbReference type="InterPro" id="IPR036388">
    <property type="entry name" value="WH-like_DNA-bd_sf"/>
</dbReference>
<dbReference type="CDD" id="cd06170">
    <property type="entry name" value="LuxR_C_like"/>
    <property type="match status" value="1"/>
</dbReference>
<dbReference type="GO" id="GO:0006355">
    <property type="term" value="P:regulation of DNA-templated transcription"/>
    <property type="evidence" value="ECO:0007669"/>
    <property type="project" value="InterPro"/>
</dbReference>
<evidence type="ECO:0000313" key="4">
    <source>
        <dbReference type="EMBL" id="QOS67555.1"/>
    </source>
</evidence>
<keyword evidence="3" id="KW-0804">Transcription</keyword>
<dbReference type="Pfam" id="PF00196">
    <property type="entry name" value="GerE"/>
    <property type="match status" value="1"/>
</dbReference>
<dbReference type="EMBL" id="CP063310">
    <property type="protein sequence ID" value="QOS67555.1"/>
    <property type="molecule type" value="Genomic_DNA"/>
</dbReference>
<dbReference type="GO" id="GO:0003677">
    <property type="term" value="F:DNA binding"/>
    <property type="evidence" value="ECO:0007669"/>
    <property type="project" value="UniProtKB-KW"/>
</dbReference>
<keyword evidence="2" id="KW-0238">DNA-binding</keyword>